<feature type="chain" id="PRO_5022756444" evidence="1">
    <location>
        <begin position="23"/>
        <end position="209"/>
    </location>
</feature>
<protein>
    <submittedName>
        <fullName evidence="2">Uncharacterized protein</fullName>
    </submittedName>
</protein>
<dbReference type="KEGG" id="agv:OJF2_05630"/>
<evidence type="ECO:0000313" key="2">
    <source>
        <dbReference type="EMBL" id="QEH32094.1"/>
    </source>
</evidence>
<name>A0A5B9VVJ5_9BACT</name>
<keyword evidence="3" id="KW-1185">Reference proteome</keyword>
<keyword evidence="1" id="KW-0732">Signal</keyword>
<organism evidence="2 3">
    <name type="scientific">Aquisphaera giovannonii</name>
    <dbReference type="NCBI Taxonomy" id="406548"/>
    <lineage>
        <taxon>Bacteria</taxon>
        <taxon>Pseudomonadati</taxon>
        <taxon>Planctomycetota</taxon>
        <taxon>Planctomycetia</taxon>
        <taxon>Isosphaerales</taxon>
        <taxon>Isosphaeraceae</taxon>
        <taxon>Aquisphaera</taxon>
    </lineage>
</organism>
<dbReference type="RefSeq" id="WP_210420380.1">
    <property type="nucleotide sequence ID" value="NZ_CP042997.1"/>
</dbReference>
<dbReference type="NCBIfam" id="TIGR02595">
    <property type="entry name" value="PEP_CTERM"/>
    <property type="match status" value="1"/>
</dbReference>
<dbReference type="EMBL" id="CP042997">
    <property type="protein sequence ID" value="QEH32094.1"/>
    <property type="molecule type" value="Genomic_DNA"/>
</dbReference>
<evidence type="ECO:0000256" key="1">
    <source>
        <dbReference type="SAM" id="SignalP"/>
    </source>
</evidence>
<accession>A0A5B9VVJ5</accession>
<dbReference type="InterPro" id="IPR013424">
    <property type="entry name" value="Ice-binding_C"/>
</dbReference>
<dbReference type="AlphaFoldDB" id="A0A5B9VVJ5"/>
<proteinExistence type="predicted"/>
<reference evidence="2 3" key="1">
    <citation type="submission" date="2019-08" db="EMBL/GenBank/DDBJ databases">
        <title>Deep-cultivation of Planctomycetes and their phenomic and genomic characterization uncovers novel biology.</title>
        <authorList>
            <person name="Wiegand S."/>
            <person name="Jogler M."/>
            <person name="Boedeker C."/>
            <person name="Pinto D."/>
            <person name="Vollmers J."/>
            <person name="Rivas-Marin E."/>
            <person name="Kohn T."/>
            <person name="Peeters S.H."/>
            <person name="Heuer A."/>
            <person name="Rast P."/>
            <person name="Oberbeckmann S."/>
            <person name="Bunk B."/>
            <person name="Jeske O."/>
            <person name="Meyerdierks A."/>
            <person name="Storesund J.E."/>
            <person name="Kallscheuer N."/>
            <person name="Luecker S."/>
            <person name="Lage O.M."/>
            <person name="Pohl T."/>
            <person name="Merkel B.J."/>
            <person name="Hornburger P."/>
            <person name="Mueller R.-W."/>
            <person name="Bruemmer F."/>
            <person name="Labrenz M."/>
            <person name="Spormann A.M."/>
            <person name="Op den Camp H."/>
            <person name="Overmann J."/>
            <person name="Amann R."/>
            <person name="Jetten M.S.M."/>
            <person name="Mascher T."/>
            <person name="Medema M.H."/>
            <person name="Devos D.P."/>
            <person name="Kaster A.-K."/>
            <person name="Ovreas L."/>
            <person name="Rohde M."/>
            <person name="Galperin M.Y."/>
            <person name="Jogler C."/>
        </authorList>
    </citation>
    <scope>NUCLEOTIDE SEQUENCE [LARGE SCALE GENOMIC DNA]</scope>
    <source>
        <strain evidence="2 3">OJF2</strain>
    </source>
</reference>
<dbReference type="Proteomes" id="UP000324233">
    <property type="component" value="Chromosome"/>
</dbReference>
<dbReference type="Gene3D" id="2.60.40.680">
    <property type="match status" value="1"/>
</dbReference>
<feature type="signal peptide" evidence="1">
    <location>
        <begin position="1"/>
        <end position="22"/>
    </location>
</feature>
<sequence length="209" mass="21025" precursor="true">MKSGFRVILSCSLFASIPSACSAGVILSVVSASAPSASQVMLQPGQTTTFDVMLSGIDPMTPAIGNLSAEIDFDASLLGTPFNVTAGGVVSDPSSFVSAAGPGQANGTFSILVGSSSPITTNGTLFSFQVTAQMPPGSSGAGIFTIPSIVATDPDFNLIDSAEGTSVSYTVTATAVPEPSSLLMLLTACGFGLRRVHRARSHRLAGTSA</sequence>
<evidence type="ECO:0000313" key="3">
    <source>
        <dbReference type="Proteomes" id="UP000324233"/>
    </source>
</evidence>
<gene>
    <name evidence="2" type="ORF">OJF2_05630</name>
</gene>